<accession>A0A5C8PMM9</accession>
<gene>
    <name evidence="2" type="ORF">FHP25_14930</name>
</gene>
<dbReference type="SUPFAM" id="SSF49503">
    <property type="entry name" value="Cupredoxins"/>
    <property type="match status" value="1"/>
</dbReference>
<dbReference type="OrthoDB" id="8245534at2"/>
<evidence type="ECO:0008006" key="4">
    <source>
        <dbReference type="Google" id="ProtNLM"/>
    </source>
</evidence>
<dbReference type="RefSeq" id="WP_147847743.1">
    <property type="nucleotide sequence ID" value="NZ_VDUZ01000015.1"/>
</dbReference>
<comment type="caution">
    <text evidence="2">The sequence shown here is derived from an EMBL/GenBank/DDBJ whole genome shotgun (WGS) entry which is preliminary data.</text>
</comment>
<dbReference type="EMBL" id="VDUZ01000015">
    <property type="protein sequence ID" value="TXL75172.1"/>
    <property type="molecule type" value="Genomic_DNA"/>
</dbReference>
<organism evidence="2 3">
    <name type="scientific">Vineibacter terrae</name>
    <dbReference type="NCBI Taxonomy" id="2586908"/>
    <lineage>
        <taxon>Bacteria</taxon>
        <taxon>Pseudomonadati</taxon>
        <taxon>Pseudomonadota</taxon>
        <taxon>Alphaproteobacteria</taxon>
        <taxon>Hyphomicrobiales</taxon>
        <taxon>Vineibacter</taxon>
    </lineage>
</organism>
<dbReference type="InterPro" id="IPR008972">
    <property type="entry name" value="Cupredoxin"/>
</dbReference>
<keyword evidence="3" id="KW-1185">Reference proteome</keyword>
<evidence type="ECO:0000313" key="2">
    <source>
        <dbReference type="EMBL" id="TXL75172.1"/>
    </source>
</evidence>
<keyword evidence="1" id="KW-0732">Signal</keyword>
<feature type="signal peptide" evidence="1">
    <location>
        <begin position="1"/>
        <end position="34"/>
    </location>
</feature>
<protein>
    <recommendedName>
        <fullName evidence="4">Multicopper oxidase domain-containing protein</fullName>
    </recommendedName>
</protein>
<feature type="chain" id="PRO_5023131689" description="Multicopper oxidase domain-containing protein" evidence="1">
    <location>
        <begin position="35"/>
        <end position="127"/>
    </location>
</feature>
<evidence type="ECO:0000313" key="3">
    <source>
        <dbReference type="Proteomes" id="UP000321638"/>
    </source>
</evidence>
<name>A0A5C8PMM9_9HYPH</name>
<reference evidence="2 3" key="1">
    <citation type="submission" date="2019-06" db="EMBL/GenBank/DDBJ databases">
        <title>New taxonomy in bacterial strain CC-CFT640, isolated from vineyard.</title>
        <authorList>
            <person name="Lin S.-Y."/>
            <person name="Tsai C.-F."/>
            <person name="Young C.-C."/>
        </authorList>
    </citation>
    <scope>NUCLEOTIDE SEQUENCE [LARGE SCALE GENOMIC DNA]</scope>
    <source>
        <strain evidence="2 3">CC-CFT640</strain>
    </source>
</reference>
<evidence type="ECO:0000256" key="1">
    <source>
        <dbReference type="SAM" id="SignalP"/>
    </source>
</evidence>
<proteinExistence type="predicted"/>
<dbReference type="Gene3D" id="2.60.40.420">
    <property type="entry name" value="Cupredoxins - blue copper proteins"/>
    <property type="match status" value="1"/>
</dbReference>
<sequence length="127" mass="14223">MTPECKALPRLARRGLLRLAPMVAALTPAGGAWSAELTFDLTVTQGQVPADMRLIRVRQGDIVRLRWRADRLLTVHLHGYDIEQTVAPGAVAEMTFTARVTGRFPIHRHDSHAHEDAPLVRIEVYPR</sequence>
<dbReference type="AlphaFoldDB" id="A0A5C8PMM9"/>
<dbReference type="Proteomes" id="UP000321638">
    <property type="component" value="Unassembled WGS sequence"/>
</dbReference>